<dbReference type="OrthoDB" id="3191171at2"/>
<dbReference type="EMBL" id="PKKJ01000005">
    <property type="protein sequence ID" value="PKY66171.1"/>
    <property type="molecule type" value="Genomic_DNA"/>
</dbReference>
<proteinExistence type="predicted"/>
<reference evidence="3 4" key="1">
    <citation type="submission" date="2017-12" db="EMBL/GenBank/DDBJ databases">
        <title>Phylogenetic diversity of female urinary microbiome.</title>
        <authorList>
            <person name="Thomas-White K."/>
            <person name="Wolfe A.J."/>
        </authorList>
    </citation>
    <scope>NUCLEOTIDE SEQUENCE [LARGE SCALE GENOMIC DNA]</scope>
    <source>
        <strain evidence="3 4">UMB0250</strain>
    </source>
</reference>
<dbReference type="GO" id="GO:0003677">
    <property type="term" value="F:DNA binding"/>
    <property type="evidence" value="ECO:0007669"/>
    <property type="project" value="UniProtKB-KW"/>
</dbReference>
<dbReference type="Proteomes" id="UP000234545">
    <property type="component" value="Unassembled WGS sequence"/>
</dbReference>
<organism evidence="3 4">
    <name type="scientific">Schaalia turicensis</name>
    <dbReference type="NCBI Taxonomy" id="131111"/>
    <lineage>
        <taxon>Bacteria</taxon>
        <taxon>Bacillati</taxon>
        <taxon>Actinomycetota</taxon>
        <taxon>Actinomycetes</taxon>
        <taxon>Actinomycetales</taxon>
        <taxon>Actinomycetaceae</taxon>
        <taxon>Schaalia</taxon>
    </lineage>
</organism>
<dbReference type="InterPro" id="IPR009061">
    <property type="entry name" value="DNA-bd_dom_put_sf"/>
</dbReference>
<protein>
    <submittedName>
        <fullName evidence="3">MerR family transcriptional regulator</fullName>
    </submittedName>
</protein>
<evidence type="ECO:0000313" key="3">
    <source>
        <dbReference type="EMBL" id="PKY66171.1"/>
    </source>
</evidence>
<keyword evidence="1" id="KW-0238">DNA-binding</keyword>
<comment type="caution">
    <text evidence="3">The sequence shown here is derived from an EMBL/GenBank/DDBJ whole genome shotgun (WGS) entry which is preliminary data.</text>
</comment>
<dbReference type="Pfam" id="PF13411">
    <property type="entry name" value="MerR_1"/>
    <property type="match status" value="1"/>
</dbReference>
<dbReference type="SUPFAM" id="SSF46955">
    <property type="entry name" value="Putative DNA-binding domain"/>
    <property type="match status" value="1"/>
</dbReference>
<dbReference type="InterPro" id="IPR000551">
    <property type="entry name" value="MerR-type_HTH_dom"/>
</dbReference>
<dbReference type="SMART" id="SM00422">
    <property type="entry name" value="HTH_MERR"/>
    <property type="match status" value="1"/>
</dbReference>
<dbReference type="CDD" id="cd00592">
    <property type="entry name" value="HTH_MerR-like"/>
    <property type="match status" value="1"/>
</dbReference>
<gene>
    <name evidence="3" type="ORF">CYJ25_05285</name>
</gene>
<dbReference type="GO" id="GO:0003700">
    <property type="term" value="F:DNA-binding transcription factor activity"/>
    <property type="evidence" value="ECO:0007669"/>
    <property type="project" value="InterPro"/>
</dbReference>
<name>A0A2I1I4Z9_9ACTO</name>
<dbReference type="PANTHER" id="PTHR30204">
    <property type="entry name" value="REDOX-CYCLING DRUG-SENSING TRANSCRIPTIONAL ACTIVATOR SOXR"/>
    <property type="match status" value="1"/>
</dbReference>
<dbReference type="AlphaFoldDB" id="A0A2I1I4Z9"/>
<evidence type="ECO:0000313" key="4">
    <source>
        <dbReference type="Proteomes" id="UP000234545"/>
    </source>
</evidence>
<dbReference type="RefSeq" id="WP_101628151.1">
    <property type="nucleotide sequence ID" value="NZ_PKKJ01000005.1"/>
</dbReference>
<evidence type="ECO:0000259" key="2">
    <source>
        <dbReference type="PROSITE" id="PS50937"/>
    </source>
</evidence>
<dbReference type="PROSITE" id="PS50937">
    <property type="entry name" value="HTH_MERR_2"/>
    <property type="match status" value="1"/>
</dbReference>
<evidence type="ECO:0000256" key="1">
    <source>
        <dbReference type="ARBA" id="ARBA00023125"/>
    </source>
</evidence>
<sequence>MSSQAAQFSFEAEHTSITGPWPHDASRDPVLSIGRVVEELKKEFPAISVSKVRYLDDQGLVTPARTKSGYRKYSQTDLERMRYVLTQQRDSFTPLRVIGEHLRALDAGHQVEAVRRPRIVSSEGVSVAPSSPYLSARELTDLAGVDISTLERYSSAGLIAPDIAGYFPVCSLQIVRHVATLESQGFDIRLLRAVKLSADRCSDVIDQTVQSTRSRGRSSDNERLNAKVTESAEIIADLHREFLRVSVGQIL</sequence>
<dbReference type="Gene3D" id="1.10.1660.10">
    <property type="match status" value="1"/>
</dbReference>
<dbReference type="PANTHER" id="PTHR30204:SF89">
    <property type="entry name" value="HTH MERR-TYPE DOMAIN-CONTAINING PROTEIN"/>
    <property type="match status" value="1"/>
</dbReference>
<accession>A0A2I1I4Z9</accession>
<dbReference type="InterPro" id="IPR047057">
    <property type="entry name" value="MerR_fam"/>
</dbReference>
<feature type="domain" description="HTH merR-type" evidence="2">
    <location>
        <begin position="47"/>
        <end position="104"/>
    </location>
</feature>